<keyword evidence="3" id="KW-1185">Reference proteome</keyword>
<feature type="region of interest" description="Disordered" evidence="1">
    <location>
        <begin position="1"/>
        <end position="25"/>
    </location>
</feature>
<name>A0A6G1BYX6_9ORYZ</name>
<feature type="region of interest" description="Disordered" evidence="1">
    <location>
        <begin position="38"/>
        <end position="83"/>
    </location>
</feature>
<feature type="compositionally biased region" description="Low complexity" evidence="1">
    <location>
        <begin position="57"/>
        <end position="68"/>
    </location>
</feature>
<dbReference type="EMBL" id="SPHZ02000011">
    <property type="protein sequence ID" value="KAF0893102.1"/>
    <property type="molecule type" value="Genomic_DNA"/>
</dbReference>
<gene>
    <name evidence="2" type="ORF">E2562_021341</name>
</gene>
<feature type="compositionally biased region" description="Low complexity" evidence="1">
    <location>
        <begin position="1"/>
        <end position="22"/>
    </location>
</feature>
<sequence length="231" mass="24507">MAPGLGCSSSMASGSSTTTSTGLAPRRLSAAAPVYNPRAAPASIPGSFPAVAPPPISSRMPSGSSARSNTSFDPAGSSALAPARNRGPELSALAPAFYPTTASSSSTEAVPRVSERLPPIARPTASSPGFPPETKIKGARLELFGFELGLLAEHWRLIQKYTYLKENHLLHNKDIMNAFILEKRLALDWTKMISLGRGSKVSLGTASRPCKLFYGIPYYFILVDRTSDPTI</sequence>
<reference evidence="2 3" key="1">
    <citation type="submission" date="2019-11" db="EMBL/GenBank/DDBJ databases">
        <title>Whole genome sequence of Oryza granulata.</title>
        <authorList>
            <person name="Li W."/>
        </authorList>
    </citation>
    <scope>NUCLEOTIDE SEQUENCE [LARGE SCALE GENOMIC DNA]</scope>
    <source>
        <strain evidence="3">cv. Menghai</strain>
        <tissue evidence="2">Leaf</tissue>
    </source>
</reference>
<dbReference type="AlphaFoldDB" id="A0A6G1BYX6"/>
<proteinExistence type="predicted"/>
<evidence type="ECO:0000313" key="3">
    <source>
        <dbReference type="Proteomes" id="UP000479710"/>
    </source>
</evidence>
<dbReference type="OrthoDB" id="10306734at2759"/>
<dbReference type="EMBL" id="SPHZ02000011">
    <property type="protein sequence ID" value="KAF0893105.1"/>
    <property type="molecule type" value="Genomic_DNA"/>
</dbReference>
<organism evidence="2 3">
    <name type="scientific">Oryza meyeriana var. granulata</name>
    <dbReference type="NCBI Taxonomy" id="110450"/>
    <lineage>
        <taxon>Eukaryota</taxon>
        <taxon>Viridiplantae</taxon>
        <taxon>Streptophyta</taxon>
        <taxon>Embryophyta</taxon>
        <taxon>Tracheophyta</taxon>
        <taxon>Spermatophyta</taxon>
        <taxon>Magnoliopsida</taxon>
        <taxon>Liliopsida</taxon>
        <taxon>Poales</taxon>
        <taxon>Poaceae</taxon>
        <taxon>BOP clade</taxon>
        <taxon>Oryzoideae</taxon>
        <taxon>Oryzeae</taxon>
        <taxon>Oryzinae</taxon>
        <taxon>Oryza</taxon>
        <taxon>Oryza meyeriana</taxon>
    </lineage>
</organism>
<evidence type="ECO:0000256" key="1">
    <source>
        <dbReference type="SAM" id="MobiDB-lite"/>
    </source>
</evidence>
<accession>A0A6G1BYX6</accession>
<protein>
    <submittedName>
        <fullName evidence="2">Uncharacterized protein</fullName>
    </submittedName>
</protein>
<dbReference type="Proteomes" id="UP000479710">
    <property type="component" value="Unassembled WGS sequence"/>
</dbReference>
<comment type="caution">
    <text evidence="2">The sequence shown here is derived from an EMBL/GenBank/DDBJ whole genome shotgun (WGS) entry which is preliminary data.</text>
</comment>
<evidence type="ECO:0000313" key="2">
    <source>
        <dbReference type="EMBL" id="KAF0893102.1"/>
    </source>
</evidence>